<reference evidence="1 2" key="1">
    <citation type="submission" date="2021-06" db="EMBL/GenBank/DDBJ databases">
        <authorList>
            <person name="Palmer J.M."/>
        </authorList>
    </citation>
    <scope>NUCLEOTIDE SEQUENCE [LARGE SCALE GENOMIC DNA]</scope>
    <source>
        <strain evidence="1 2">XR_2019</strain>
        <tissue evidence="1">Muscle</tissue>
    </source>
</reference>
<protein>
    <submittedName>
        <fullName evidence="1">Uncharacterized protein</fullName>
    </submittedName>
</protein>
<dbReference type="EMBL" id="JAHRIM010061085">
    <property type="protein sequence ID" value="MEQ2271152.1"/>
    <property type="molecule type" value="Genomic_DNA"/>
</dbReference>
<name>A0ABV0WQ79_9TELE</name>
<dbReference type="Proteomes" id="UP001444071">
    <property type="component" value="Unassembled WGS sequence"/>
</dbReference>
<proteinExistence type="predicted"/>
<accession>A0ABV0WQ79</accession>
<keyword evidence="2" id="KW-1185">Reference proteome</keyword>
<sequence>CSQRNWCERADEPYRFAASLNQCVKATIYPDSIAVSETSVPVSLLTCSSTVCTKKMYLKQ</sequence>
<gene>
    <name evidence="1" type="ORF">XENORESO_000186</name>
</gene>
<feature type="non-terminal residue" evidence="1">
    <location>
        <position position="1"/>
    </location>
</feature>
<evidence type="ECO:0000313" key="1">
    <source>
        <dbReference type="EMBL" id="MEQ2271152.1"/>
    </source>
</evidence>
<organism evidence="1 2">
    <name type="scientific">Xenotaenia resolanae</name>
    <dbReference type="NCBI Taxonomy" id="208358"/>
    <lineage>
        <taxon>Eukaryota</taxon>
        <taxon>Metazoa</taxon>
        <taxon>Chordata</taxon>
        <taxon>Craniata</taxon>
        <taxon>Vertebrata</taxon>
        <taxon>Euteleostomi</taxon>
        <taxon>Actinopterygii</taxon>
        <taxon>Neopterygii</taxon>
        <taxon>Teleostei</taxon>
        <taxon>Neoteleostei</taxon>
        <taxon>Acanthomorphata</taxon>
        <taxon>Ovalentaria</taxon>
        <taxon>Atherinomorphae</taxon>
        <taxon>Cyprinodontiformes</taxon>
        <taxon>Goodeidae</taxon>
        <taxon>Xenotaenia</taxon>
    </lineage>
</organism>
<comment type="caution">
    <text evidence="1">The sequence shown here is derived from an EMBL/GenBank/DDBJ whole genome shotgun (WGS) entry which is preliminary data.</text>
</comment>
<evidence type="ECO:0000313" key="2">
    <source>
        <dbReference type="Proteomes" id="UP001444071"/>
    </source>
</evidence>